<dbReference type="InterPro" id="IPR007814">
    <property type="entry name" value="PaaA_PaaC"/>
</dbReference>
<reference evidence="1 2" key="1">
    <citation type="submission" date="2021-01" db="EMBL/GenBank/DDBJ databases">
        <title>Sequencing the genomes of 1000 actinobacteria strains.</title>
        <authorList>
            <person name="Klenk H.-P."/>
        </authorList>
    </citation>
    <scope>NUCLEOTIDE SEQUENCE [LARGE SCALE GENOMIC DNA]</scope>
    <source>
        <strain evidence="1 2">DSM 18662</strain>
    </source>
</reference>
<dbReference type="PANTHER" id="PTHR30458:SF0">
    <property type="entry name" value="1,2-PHENYLACETYL-COA EPOXIDASE, SUBUNIT C"/>
    <property type="match status" value="1"/>
</dbReference>
<dbReference type="SUPFAM" id="SSF47240">
    <property type="entry name" value="Ferritin-like"/>
    <property type="match status" value="1"/>
</dbReference>
<evidence type="ECO:0000313" key="2">
    <source>
        <dbReference type="Proteomes" id="UP000704762"/>
    </source>
</evidence>
<dbReference type="EMBL" id="JAFBCF010000001">
    <property type="protein sequence ID" value="MBM7798478.1"/>
    <property type="molecule type" value="Genomic_DNA"/>
</dbReference>
<keyword evidence="2" id="KW-1185">Reference proteome</keyword>
<dbReference type="InterPro" id="IPR009078">
    <property type="entry name" value="Ferritin-like_SF"/>
</dbReference>
<dbReference type="Gene3D" id="1.20.1260.10">
    <property type="match status" value="1"/>
</dbReference>
<protein>
    <submittedName>
        <fullName evidence="1">Ring-1,2-phenylacetyl-CoA epoxidase subunit PaaC</fullName>
        <ecNumber evidence="1">1.14.13.149</ecNumber>
    </submittedName>
</protein>
<dbReference type="InterPro" id="IPR011882">
    <property type="entry name" value="PaaC"/>
</dbReference>
<accession>A0ABS2RHJ8</accession>
<dbReference type="NCBIfam" id="TIGR02158">
    <property type="entry name" value="PA_CoA_Oxy3"/>
    <property type="match status" value="1"/>
</dbReference>
<sequence length="265" mass="29166">MTSGDAPSPHAVGATTRADLARYVTSLGDDALIHAQRLAEWIASAPELEEDVALGNIALDQLGQARLLLSYAGDVEGAGRNEDDLAFFRDERKFLNLQLVELTNGDFAVTIAKLLLVSSYQLELYRRLSSSTDEMLSAIAAKATKEVAYHRDHATQWTLRLGDGTEFSHQQMQTALERVWPYLEEMFDDSWIPATLLESGVAVPVSELRPAFTQYVTTVIRQATLTSPEVPSIPTGGRRGIHTEAMGFLLAEMQHLARSHPGATW</sequence>
<dbReference type="EC" id="1.14.13.149" evidence="1"/>
<dbReference type="InterPro" id="IPR012347">
    <property type="entry name" value="Ferritin-like"/>
</dbReference>
<gene>
    <name evidence="1" type="ORF">JOE57_001399</name>
</gene>
<dbReference type="PIRSF" id="PIRSF037834">
    <property type="entry name" value="PA_CoA_Oase3"/>
    <property type="match status" value="1"/>
</dbReference>
<name>A0ABS2RHJ8_9ACTN</name>
<dbReference type="InterPro" id="IPR052703">
    <property type="entry name" value="Aromatic_CoA_ox/epox"/>
</dbReference>
<comment type="caution">
    <text evidence="1">The sequence shown here is derived from an EMBL/GenBank/DDBJ whole genome shotgun (WGS) entry which is preliminary data.</text>
</comment>
<evidence type="ECO:0000313" key="1">
    <source>
        <dbReference type="EMBL" id="MBM7798478.1"/>
    </source>
</evidence>
<keyword evidence="1" id="KW-0560">Oxidoreductase</keyword>
<organism evidence="1 2">
    <name type="scientific">Microlunatus panaciterrae</name>
    <dbReference type="NCBI Taxonomy" id="400768"/>
    <lineage>
        <taxon>Bacteria</taxon>
        <taxon>Bacillati</taxon>
        <taxon>Actinomycetota</taxon>
        <taxon>Actinomycetes</taxon>
        <taxon>Propionibacteriales</taxon>
        <taxon>Propionibacteriaceae</taxon>
        <taxon>Microlunatus</taxon>
    </lineage>
</organism>
<dbReference type="RefSeq" id="WP_338041205.1">
    <property type="nucleotide sequence ID" value="NZ_BAAAQP010000008.1"/>
</dbReference>
<dbReference type="PANTHER" id="PTHR30458">
    <property type="entry name" value="PHENYLACETIC ACID DEGRADATION PROTEIN PAA"/>
    <property type="match status" value="1"/>
</dbReference>
<dbReference type="Proteomes" id="UP000704762">
    <property type="component" value="Unassembled WGS sequence"/>
</dbReference>
<dbReference type="GO" id="GO:0097266">
    <property type="term" value="F:phenylacetyl-CoA 1,2-epoxidase activity"/>
    <property type="evidence" value="ECO:0007669"/>
    <property type="project" value="UniProtKB-EC"/>
</dbReference>
<dbReference type="Pfam" id="PF05138">
    <property type="entry name" value="PaaA_PaaC"/>
    <property type="match status" value="1"/>
</dbReference>
<proteinExistence type="predicted"/>